<dbReference type="EMBL" id="JAGHKP010000002">
    <property type="protein sequence ID" value="MBO9152937.1"/>
    <property type="molecule type" value="Genomic_DNA"/>
</dbReference>
<dbReference type="InterPro" id="IPR032710">
    <property type="entry name" value="NTF2-like_dom_sf"/>
</dbReference>
<evidence type="ECO:0000259" key="1">
    <source>
        <dbReference type="Pfam" id="PF14534"/>
    </source>
</evidence>
<accession>A0ABS3YE21</accession>
<evidence type="ECO:0000313" key="3">
    <source>
        <dbReference type="Proteomes" id="UP000679126"/>
    </source>
</evidence>
<organism evidence="2 3">
    <name type="scientific">Chitinophaga chungangae</name>
    <dbReference type="NCBI Taxonomy" id="2821488"/>
    <lineage>
        <taxon>Bacteria</taxon>
        <taxon>Pseudomonadati</taxon>
        <taxon>Bacteroidota</taxon>
        <taxon>Chitinophagia</taxon>
        <taxon>Chitinophagales</taxon>
        <taxon>Chitinophagaceae</taxon>
        <taxon>Chitinophaga</taxon>
    </lineage>
</organism>
<dbReference type="Gene3D" id="3.10.450.50">
    <property type="match status" value="1"/>
</dbReference>
<keyword evidence="3" id="KW-1185">Reference proteome</keyword>
<evidence type="ECO:0000313" key="2">
    <source>
        <dbReference type="EMBL" id="MBO9152937.1"/>
    </source>
</evidence>
<dbReference type="Proteomes" id="UP000679126">
    <property type="component" value="Unassembled WGS sequence"/>
</dbReference>
<dbReference type="Pfam" id="PF14534">
    <property type="entry name" value="DUF4440"/>
    <property type="match status" value="1"/>
</dbReference>
<gene>
    <name evidence="2" type="ORF">J7I43_11985</name>
</gene>
<dbReference type="InterPro" id="IPR027843">
    <property type="entry name" value="DUF4440"/>
</dbReference>
<dbReference type="SUPFAM" id="SSF54427">
    <property type="entry name" value="NTF2-like"/>
    <property type="match status" value="1"/>
</dbReference>
<feature type="domain" description="DUF4440" evidence="1">
    <location>
        <begin position="36"/>
        <end position="137"/>
    </location>
</feature>
<comment type="caution">
    <text evidence="2">The sequence shown here is derived from an EMBL/GenBank/DDBJ whole genome shotgun (WGS) entry which is preliminary data.</text>
</comment>
<protein>
    <submittedName>
        <fullName evidence="2">DUF4440 domain-containing protein</fullName>
    </submittedName>
</protein>
<sequence length="143" mass="16128">MRSLVIIIAISAISALNPLRAQDPEVSRIKALMDVQVNAWNQGNIEGFMETYWKSDSLLFIGKKGVTYGWQATLDNYKKSYPGKEGMGSLSFNLLEFKKLSPDVYFVVGKWELKRTIGDLSGHFSILLRKINGEWKIVADHSS</sequence>
<proteinExistence type="predicted"/>
<reference evidence="3" key="1">
    <citation type="submission" date="2021-03" db="EMBL/GenBank/DDBJ databases">
        <title>Assistant Professor.</title>
        <authorList>
            <person name="Huq M.A."/>
        </authorList>
    </citation>
    <scope>NUCLEOTIDE SEQUENCE [LARGE SCALE GENOMIC DNA]</scope>
    <source>
        <strain evidence="3">MAH-28</strain>
    </source>
</reference>
<dbReference type="RefSeq" id="WP_209145915.1">
    <property type="nucleotide sequence ID" value="NZ_JAGHKP010000002.1"/>
</dbReference>
<name>A0ABS3YE21_9BACT</name>